<dbReference type="EMBL" id="JARXVH010000029">
    <property type="protein sequence ID" value="MDH6222126.1"/>
    <property type="molecule type" value="Genomic_DNA"/>
</dbReference>
<keyword evidence="2" id="KW-1185">Reference proteome</keyword>
<protein>
    <recommendedName>
        <fullName evidence="3">Phytanoyl-CoA dioxygenase</fullName>
    </recommendedName>
</protein>
<evidence type="ECO:0000313" key="1">
    <source>
        <dbReference type="EMBL" id="MDH6222126.1"/>
    </source>
</evidence>
<accession>A0ABT6M0N3</accession>
<evidence type="ECO:0000313" key="2">
    <source>
        <dbReference type="Proteomes" id="UP001160499"/>
    </source>
</evidence>
<proteinExistence type="predicted"/>
<name>A0ABT6M0N3_9ACTN</name>
<reference evidence="1 2" key="1">
    <citation type="submission" date="2023-04" db="EMBL/GenBank/DDBJ databases">
        <title>Forest soil microbial communities from Buena Vista Peninsula, Colon Province, Panama.</title>
        <authorList>
            <person name="Bouskill N."/>
        </authorList>
    </citation>
    <scope>NUCLEOTIDE SEQUENCE [LARGE SCALE GENOMIC DNA]</scope>
    <source>
        <strain evidence="1 2">GGS1</strain>
    </source>
</reference>
<dbReference type="InterPro" id="IPR008775">
    <property type="entry name" value="Phytyl_CoA_dOase-like"/>
</dbReference>
<evidence type="ECO:0008006" key="3">
    <source>
        <dbReference type="Google" id="ProtNLM"/>
    </source>
</evidence>
<organism evidence="1 2">
    <name type="scientific">Streptomyces pseudovenezuelae</name>
    <dbReference type="NCBI Taxonomy" id="67350"/>
    <lineage>
        <taxon>Bacteria</taxon>
        <taxon>Bacillati</taxon>
        <taxon>Actinomycetota</taxon>
        <taxon>Actinomycetes</taxon>
        <taxon>Kitasatosporales</taxon>
        <taxon>Streptomycetaceae</taxon>
        <taxon>Streptomyces</taxon>
        <taxon>Streptomyces aurantiacus group</taxon>
    </lineage>
</organism>
<sequence>MSLAPLSATAAEVTHFRTFGFVRLRGAHDDVAPAVTEAFEDVLGRSSPGRQAGAGVSRIAERSDVLRAVLLADHRCPRLARRLLGTDVVYAGGDGVRHDGAVEWHRDGDHRALRLLKIVQYLDPLRGRTGALRIIPGTHRRGGSWDTFTAELDDPLRRLGMEPIDVPAFTVESSPGDLVAFDPHSYHASLGDCYGRRQITTTYASVPESDEARRELSDYLLADRPALRESDDLPALT</sequence>
<dbReference type="Pfam" id="PF05721">
    <property type="entry name" value="PhyH"/>
    <property type="match status" value="1"/>
</dbReference>
<gene>
    <name evidence="1" type="ORF">M2283_009473</name>
</gene>
<dbReference type="SUPFAM" id="SSF51197">
    <property type="entry name" value="Clavaminate synthase-like"/>
    <property type="match status" value="1"/>
</dbReference>
<dbReference type="Gene3D" id="2.60.120.620">
    <property type="entry name" value="q2cbj1_9rhob like domain"/>
    <property type="match status" value="1"/>
</dbReference>
<dbReference type="RefSeq" id="WP_280882773.1">
    <property type="nucleotide sequence ID" value="NZ_JARXVH010000029.1"/>
</dbReference>
<comment type="caution">
    <text evidence="1">The sequence shown here is derived from an EMBL/GenBank/DDBJ whole genome shotgun (WGS) entry which is preliminary data.</text>
</comment>
<dbReference type="Proteomes" id="UP001160499">
    <property type="component" value="Unassembled WGS sequence"/>
</dbReference>